<evidence type="ECO:0000256" key="3">
    <source>
        <dbReference type="ARBA" id="ARBA00022989"/>
    </source>
</evidence>
<dbReference type="OrthoDB" id="9811969at2"/>
<keyword evidence="6" id="KW-0489">Methyltransferase</keyword>
<keyword evidence="4 5" id="KW-0472">Membrane</keyword>
<dbReference type="AlphaFoldDB" id="A0A1H8LIZ7"/>
<protein>
    <submittedName>
        <fullName evidence="6">Protein-S-isoprenylcysteine O-methyltransferase Ste14</fullName>
    </submittedName>
</protein>
<dbReference type="GO" id="GO:0008168">
    <property type="term" value="F:methyltransferase activity"/>
    <property type="evidence" value="ECO:0007669"/>
    <property type="project" value="UniProtKB-KW"/>
</dbReference>
<keyword evidence="3 5" id="KW-1133">Transmembrane helix</keyword>
<evidence type="ECO:0000313" key="7">
    <source>
        <dbReference type="Proteomes" id="UP000199615"/>
    </source>
</evidence>
<keyword evidence="2 5" id="KW-0812">Transmembrane</keyword>
<dbReference type="Gene3D" id="1.20.120.1630">
    <property type="match status" value="1"/>
</dbReference>
<evidence type="ECO:0000313" key="6">
    <source>
        <dbReference type="EMBL" id="SEO05095.1"/>
    </source>
</evidence>
<proteinExistence type="predicted"/>
<evidence type="ECO:0000256" key="4">
    <source>
        <dbReference type="ARBA" id="ARBA00023136"/>
    </source>
</evidence>
<evidence type="ECO:0000256" key="2">
    <source>
        <dbReference type="ARBA" id="ARBA00022692"/>
    </source>
</evidence>
<feature type="transmembrane region" description="Helical" evidence="5">
    <location>
        <begin position="45"/>
        <end position="63"/>
    </location>
</feature>
<organism evidence="6 7">
    <name type="scientific">Rhodopseudomonas pseudopalustris</name>
    <dbReference type="NCBI Taxonomy" id="1513892"/>
    <lineage>
        <taxon>Bacteria</taxon>
        <taxon>Pseudomonadati</taxon>
        <taxon>Pseudomonadota</taxon>
        <taxon>Alphaproteobacteria</taxon>
        <taxon>Hyphomicrobiales</taxon>
        <taxon>Nitrobacteraceae</taxon>
        <taxon>Rhodopseudomonas</taxon>
    </lineage>
</organism>
<feature type="transmembrane region" description="Helical" evidence="5">
    <location>
        <begin position="100"/>
        <end position="125"/>
    </location>
</feature>
<dbReference type="InterPro" id="IPR007318">
    <property type="entry name" value="Phopholipid_MeTrfase"/>
</dbReference>
<gene>
    <name evidence="6" type="ORF">SAMN05444123_10197</name>
</gene>
<sequence>MSVSDKTRPNVLPWPPMLLGIAALASIGLGWLAPLPAPSARWVSLLGGALALLGLALDVWAILTMRSAKTNILPHRAADRLVTWGPFGFSRNPIYLANTWLLAGIGLAFGNAWFIVFALLSALAVDRLAIRREERHLAIRFGNDWIEYAAQTPRWLIR</sequence>
<evidence type="ECO:0000256" key="5">
    <source>
        <dbReference type="SAM" id="Phobius"/>
    </source>
</evidence>
<dbReference type="EMBL" id="FODT01000001">
    <property type="protein sequence ID" value="SEO05095.1"/>
    <property type="molecule type" value="Genomic_DNA"/>
</dbReference>
<evidence type="ECO:0000256" key="1">
    <source>
        <dbReference type="ARBA" id="ARBA00004127"/>
    </source>
</evidence>
<dbReference type="Proteomes" id="UP000199615">
    <property type="component" value="Unassembled WGS sequence"/>
</dbReference>
<keyword evidence="7" id="KW-1185">Reference proteome</keyword>
<dbReference type="Pfam" id="PF04191">
    <property type="entry name" value="PEMT"/>
    <property type="match status" value="1"/>
</dbReference>
<accession>A0A1H8LIZ7</accession>
<dbReference type="PANTHER" id="PTHR12714">
    <property type="entry name" value="PROTEIN-S ISOPRENYLCYSTEINE O-METHYLTRANSFERASE"/>
    <property type="match status" value="1"/>
</dbReference>
<dbReference type="RefSeq" id="WP_092680989.1">
    <property type="nucleotide sequence ID" value="NZ_FODT01000001.1"/>
</dbReference>
<feature type="transmembrane region" description="Helical" evidence="5">
    <location>
        <begin position="12"/>
        <end position="33"/>
    </location>
</feature>
<comment type="subcellular location">
    <subcellularLocation>
        <location evidence="1">Endomembrane system</location>
        <topology evidence="1">Multi-pass membrane protein</topology>
    </subcellularLocation>
</comment>
<dbReference type="GO" id="GO:0012505">
    <property type="term" value="C:endomembrane system"/>
    <property type="evidence" value="ECO:0007669"/>
    <property type="project" value="UniProtKB-SubCell"/>
</dbReference>
<dbReference type="GO" id="GO:0032259">
    <property type="term" value="P:methylation"/>
    <property type="evidence" value="ECO:0007669"/>
    <property type="project" value="UniProtKB-KW"/>
</dbReference>
<reference evidence="7" key="1">
    <citation type="submission" date="2016-10" db="EMBL/GenBank/DDBJ databases">
        <authorList>
            <person name="Varghese N."/>
            <person name="Submissions S."/>
        </authorList>
    </citation>
    <scope>NUCLEOTIDE SEQUENCE [LARGE SCALE GENOMIC DNA]</scope>
    <source>
        <strain evidence="7">DSM 123</strain>
    </source>
</reference>
<dbReference type="PANTHER" id="PTHR12714:SF24">
    <property type="entry name" value="SLR1182 PROTEIN"/>
    <property type="match status" value="1"/>
</dbReference>
<name>A0A1H8LIZ7_9BRAD</name>
<keyword evidence="6" id="KW-0808">Transferase</keyword>